<proteinExistence type="predicted"/>
<protein>
    <submittedName>
        <fullName evidence="1">Uncharacterized protein</fullName>
    </submittedName>
</protein>
<organism evidence="1">
    <name type="scientific">Trichuris suis</name>
    <name type="common">pig whipworm</name>
    <dbReference type="NCBI Taxonomy" id="68888"/>
    <lineage>
        <taxon>Eukaryota</taxon>
        <taxon>Metazoa</taxon>
        <taxon>Ecdysozoa</taxon>
        <taxon>Nematoda</taxon>
        <taxon>Enoplea</taxon>
        <taxon>Dorylaimia</taxon>
        <taxon>Trichinellida</taxon>
        <taxon>Trichuridae</taxon>
        <taxon>Trichuris</taxon>
    </lineage>
</organism>
<reference evidence="1" key="1">
    <citation type="journal article" date="2014" name="Nat. Genet.">
        <title>Genome and transcriptome of the porcine whipworm Trichuris suis.</title>
        <authorList>
            <person name="Jex A.R."/>
            <person name="Nejsum P."/>
            <person name="Schwarz E.M."/>
            <person name="Hu L."/>
            <person name="Young N.D."/>
            <person name="Hall R.S."/>
            <person name="Korhonen P.K."/>
            <person name="Liao S."/>
            <person name="Thamsborg S."/>
            <person name="Xia J."/>
            <person name="Xu P."/>
            <person name="Wang S."/>
            <person name="Scheerlinck J.P."/>
            <person name="Hofmann A."/>
            <person name="Sternberg P.W."/>
            <person name="Wang J."/>
            <person name="Gasser R.B."/>
        </authorList>
    </citation>
    <scope>NUCLEOTIDE SEQUENCE [LARGE SCALE GENOMIC DNA]</scope>
    <source>
        <strain evidence="1">DCEP-RM93F</strain>
    </source>
</reference>
<name>A0A085NDU6_9BILA</name>
<dbReference type="EMBL" id="KL367512">
    <property type="protein sequence ID" value="KFD67642.1"/>
    <property type="molecule type" value="Genomic_DNA"/>
</dbReference>
<evidence type="ECO:0000313" key="1">
    <source>
        <dbReference type="EMBL" id="KFD67642.1"/>
    </source>
</evidence>
<dbReference type="AlphaFoldDB" id="A0A085NDU6"/>
<gene>
    <name evidence="1" type="ORF">M514_20138</name>
</gene>
<sequence>MVESSPFDSYFSPSNPIVQDPPAKLALSPTSLRRWIMKKYPAETSSPLRCLLHETTCQLKLSYAAKLFYKTRVHSKLCAKQRRNEKVSAKRTNTAVKNCVRKIEAPSKTNLAIQQPFTACKATICKNLQRSTNCPANQKTKDTRHQFSFSIASWRGGSKISKIFIVITTGFVWFGTRIFDLNAGKGTEHNRKPRCVKQFFNNKFRSTPLDAQKFQFPYGETDGSWLNDDT</sequence>
<accession>A0A085NDU6</accession>
<dbReference type="Proteomes" id="UP000030758">
    <property type="component" value="Unassembled WGS sequence"/>
</dbReference>